<dbReference type="Pfam" id="PF18889">
    <property type="entry name" value="Beta_helix_3"/>
    <property type="match status" value="6"/>
</dbReference>
<dbReference type="AlphaFoldDB" id="A0A5B1L736"/>
<feature type="signal peptide" evidence="2">
    <location>
        <begin position="1"/>
        <end position="35"/>
    </location>
</feature>
<organism evidence="4 5">
    <name type="scientific">Nocardioides humilatus</name>
    <dbReference type="NCBI Taxonomy" id="2607660"/>
    <lineage>
        <taxon>Bacteria</taxon>
        <taxon>Bacillati</taxon>
        <taxon>Actinomycetota</taxon>
        <taxon>Actinomycetes</taxon>
        <taxon>Propionibacteriales</taxon>
        <taxon>Nocardioidaceae</taxon>
        <taxon>Nocardioides</taxon>
    </lineage>
</organism>
<dbReference type="InterPro" id="IPR013378">
    <property type="entry name" value="InlB-like_B-rpt"/>
</dbReference>
<dbReference type="EMBL" id="VUJV01000009">
    <property type="protein sequence ID" value="KAA1415487.1"/>
    <property type="molecule type" value="Genomic_DNA"/>
</dbReference>
<reference evidence="4 5" key="2">
    <citation type="submission" date="2019-09" db="EMBL/GenBank/DDBJ databases">
        <authorList>
            <person name="Jin C."/>
        </authorList>
    </citation>
    <scope>NUCLEOTIDE SEQUENCE [LARGE SCALE GENOMIC DNA]</scope>
    <source>
        <strain evidence="4 5">BN130099</strain>
    </source>
</reference>
<comment type="subcellular location">
    <subcellularLocation>
        <location evidence="1">Cell envelope</location>
    </subcellularLocation>
</comment>
<evidence type="ECO:0000256" key="2">
    <source>
        <dbReference type="SAM" id="SignalP"/>
    </source>
</evidence>
<feature type="domain" description="IPT/TIG" evidence="3">
    <location>
        <begin position="711"/>
        <end position="796"/>
    </location>
</feature>
<dbReference type="GO" id="GO:0005975">
    <property type="term" value="P:carbohydrate metabolic process"/>
    <property type="evidence" value="ECO:0007669"/>
    <property type="project" value="UniProtKB-ARBA"/>
</dbReference>
<keyword evidence="5" id="KW-1185">Reference proteome</keyword>
<dbReference type="InterPro" id="IPR014756">
    <property type="entry name" value="Ig_E-set"/>
</dbReference>
<dbReference type="Proteomes" id="UP000325003">
    <property type="component" value="Unassembled WGS sequence"/>
</dbReference>
<dbReference type="PANTHER" id="PTHR22625">
    <property type="entry name" value="PLEXIN"/>
    <property type="match status" value="1"/>
</dbReference>
<feature type="domain" description="IPT/TIG" evidence="3">
    <location>
        <begin position="624"/>
        <end position="709"/>
    </location>
</feature>
<dbReference type="InterPro" id="IPR042229">
    <property type="entry name" value="Listeria/Bacterioides_rpt_sf"/>
</dbReference>
<sequence length="798" mass="76917">MYRPIFRRTRLRPALVGSLLAALAVTGLSAPSATAAGDDADVDNISSLAGAAGTCTGTGADATVITLTGDIDAPSDQVTVNCYAVIDLAGFDLTVRNIAIGTLQTLTIRDGAAIDGTLTANAASASNVAAIRTSHATLVVDGGTVTATGGGYAAGIGSSAFGVAGTTTINGGTVTTMGGFSAAGIGGGYYSSGGITTISGGTLAATGGDEGTGIGGGSQSNGGTTTIDGGTVTATGGDYAAGIGGGSQGGGGTTTITQGTVTATGGYSAAGIGGGSTGAGGNTTVNGGTVTASGGAYGAGIGGGDSGMGGSTTLNAGTVTVTGGFGAAGIGGGLYASGASTSINGGTVTATAGSDGSGSAVGAGGYGTQTFGLLTVAGGVLRLPSGSLQVFNSAVGAEVVIGPDGVIDGSDELNPSYAAIIGSGQIANGGRILLPKTNVTDNGTPVLDRHYRVSFDTQGGSTAPDAVTVFADTFDHGNRVFPDAPTMTGLVFAGWNTAVDGTGDSITASSTLPGSSASGTPVQMTAYAQWAPIPAPVVTGISPVSGPIADGTEVTITGTDFTAATRVDFGSTGPATSFVVDSSTQITAYSPEAPSPVVRHVLVTTPSGSSAPVAGDRFTYTGPAPTITHVTPSSGPTAGNTVVVIEGSGFTGATKVRFGTAGLADFQVDSPTQITATSPASTTVGVRHIRVTRSGGTSAAVPSDRFTYNSPPTITAIDPHSGTRDGGTVVMIYGTGFVGVTNVVFGTAGQATFSVVSPTVMTATSPPSTTSGTRHIRITTHGGTSTAVFEDRFVYEVD</sequence>
<feature type="domain" description="IPT/TIG" evidence="3">
    <location>
        <begin position="535"/>
        <end position="621"/>
    </location>
</feature>
<protein>
    <recommendedName>
        <fullName evidence="3">IPT/TIG domain-containing protein</fullName>
    </recommendedName>
</protein>
<name>A0A5B1L736_9ACTN</name>
<evidence type="ECO:0000259" key="3">
    <source>
        <dbReference type="SMART" id="SM00429"/>
    </source>
</evidence>
<dbReference type="Pfam" id="PF09479">
    <property type="entry name" value="Flg_new"/>
    <property type="match status" value="1"/>
</dbReference>
<feature type="chain" id="PRO_5022776163" description="IPT/TIG domain-containing protein" evidence="2">
    <location>
        <begin position="36"/>
        <end position="798"/>
    </location>
</feature>
<evidence type="ECO:0000256" key="1">
    <source>
        <dbReference type="ARBA" id="ARBA00004196"/>
    </source>
</evidence>
<accession>A0A5B1L736</accession>
<dbReference type="PANTHER" id="PTHR22625:SF70">
    <property type="entry name" value="PLEXIN A, ISOFORM A"/>
    <property type="match status" value="1"/>
</dbReference>
<proteinExistence type="predicted"/>
<dbReference type="InterPro" id="IPR002909">
    <property type="entry name" value="IPT_dom"/>
</dbReference>
<reference evidence="4 5" key="1">
    <citation type="submission" date="2019-09" db="EMBL/GenBank/DDBJ databases">
        <title>Nocardioides panacisoli sp. nov., isolated from the soil of a ginseng field.</title>
        <authorList>
            <person name="Cho C."/>
        </authorList>
    </citation>
    <scope>NUCLEOTIDE SEQUENCE [LARGE SCALE GENOMIC DNA]</scope>
    <source>
        <strain evidence="4 5">BN130099</strain>
    </source>
</reference>
<dbReference type="Gene3D" id="2.60.40.4270">
    <property type="entry name" value="Listeria-Bacteroides repeat domain"/>
    <property type="match status" value="1"/>
</dbReference>
<keyword evidence="2" id="KW-0732">Signal</keyword>
<dbReference type="PROSITE" id="PS51318">
    <property type="entry name" value="TAT"/>
    <property type="match status" value="1"/>
</dbReference>
<gene>
    <name evidence="4" type="ORF">F0U44_21130</name>
</gene>
<dbReference type="InterPro" id="IPR013783">
    <property type="entry name" value="Ig-like_fold"/>
</dbReference>
<dbReference type="GO" id="GO:0017154">
    <property type="term" value="F:semaphorin receptor activity"/>
    <property type="evidence" value="ECO:0007669"/>
    <property type="project" value="InterPro"/>
</dbReference>
<dbReference type="GO" id="GO:0030313">
    <property type="term" value="C:cell envelope"/>
    <property type="evidence" value="ECO:0007669"/>
    <property type="project" value="UniProtKB-SubCell"/>
</dbReference>
<dbReference type="SMART" id="SM00429">
    <property type="entry name" value="IPT"/>
    <property type="match status" value="3"/>
</dbReference>
<dbReference type="InterPro" id="IPR006311">
    <property type="entry name" value="TAT_signal"/>
</dbReference>
<dbReference type="Gene3D" id="2.60.40.10">
    <property type="entry name" value="Immunoglobulins"/>
    <property type="match status" value="3"/>
</dbReference>
<evidence type="ECO:0000313" key="4">
    <source>
        <dbReference type="EMBL" id="KAA1415487.1"/>
    </source>
</evidence>
<dbReference type="SUPFAM" id="SSF81296">
    <property type="entry name" value="E set domains"/>
    <property type="match status" value="3"/>
</dbReference>
<evidence type="ECO:0000313" key="5">
    <source>
        <dbReference type="Proteomes" id="UP000325003"/>
    </source>
</evidence>
<comment type="caution">
    <text evidence="4">The sequence shown here is derived from an EMBL/GenBank/DDBJ whole genome shotgun (WGS) entry which is preliminary data.</text>
</comment>
<dbReference type="InterPro" id="IPR031148">
    <property type="entry name" value="Plexin"/>
</dbReference>
<dbReference type="CDD" id="cd00102">
    <property type="entry name" value="IPT"/>
    <property type="match status" value="3"/>
</dbReference>
<dbReference type="Pfam" id="PF01833">
    <property type="entry name" value="TIG"/>
    <property type="match status" value="3"/>
</dbReference>